<proteinExistence type="predicted"/>
<dbReference type="PANTHER" id="PTHR33969">
    <property type="entry name" value="SEGREGATION AND CONDENSATION PROTEIN A"/>
    <property type="match status" value="1"/>
</dbReference>
<dbReference type="PANTHER" id="PTHR33969:SF2">
    <property type="entry name" value="SEGREGATION AND CONDENSATION PROTEIN A"/>
    <property type="match status" value="1"/>
</dbReference>
<reference evidence="1 2" key="1">
    <citation type="submission" date="2019-08" db="EMBL/GenBank/DDBJ databases">
        <authorList>
            <person name="Chen S.-C."/>
            <person name="Lai M.-C."/>
            <person name="You Y.-T."/>
        </authorList>
    </citation>
    <scope>NUCLEOTIDE SEQUENCE [LARGE SCALE GENOMIC DNA]</scope>
    <source>
        <strain evidence="1 2">P2F9704a</strain>
    </source>
</reference>
<keyword evidence="2" id="KW-1185">Reference proteome</keyword>
<accession>A0ABD4TKN6</accession>
<organism evidence="1 2">
    <name type="scientific">Methanocalculus taiwanensis</name>
    <dbReference type="NCBI Taxonomy" id="106207"/>
    <lineage>
        <taxon>Archaea</taxon>
        <taxon>Methanobacteriati</taxon>
        <taxon>Methanobacteriota</taxon>
        <taxon>Stenosarchaea group</taxon>
        <taxon>Methanomicrobia</taxon>
        <taxon>Methanomicrobiales</taxon>
        <taxon>Methanocalculaceae</taxon>
        <taxon>Methanocalculus</taxon>
    </lineage>
</organism>
<dbReference type="Gene3D" id="6.10.250.2410">
    <property type="match status" value="1"/>
</dbReference>
<dbReference type="InterPro" id="IPR003768">
    <property type="entry name" value="ScpA"/>
</dbReference>
<dbReference type="EMBL" id="VOTZ01000027">
    <property type="protein sequence ID" value="MCQ1539376.1"/>
    <property type="molecule type" value="Genomic_DNA"/>
</dbReference>
<name>A0ABD4TKN6_9EURY</name>
<dbReference type="Proteomes" id="UP001524383">
    <property type="component" value="Unassembled WGS sequence"/>
</dbReference>
<comment type="caution">
    <text evidence="1">The sequence shown here is derived from an EMBL/GenBank/DDBJ whole genome shotgun (WGS) entry which is preliminary data.</text>
</comment>
<evidence type="ECO:0000313" key="1">
    <source>
        <dbReference type="EMBL" id="MCQ1539376.1"/>
    </source>
</evidence>
<sequence>MSEEPIEILVRMAESGEIDPWNIDIVLLTDRFLGELERRRELDLRISGRTLLYASILLRMKSDALIERVPDPGGDGADDEDYSDELFFDGGMDEEGIESHLGPMDVLEREIQRRIKRKEYRTRPVTLYELITQLKLAEKEERRRQRRRHFPDEDDLFVIADDIIEIAHDEAFEAASSTFYATLLLLDPEGFDPVPLSRIASEIGCPLYEVYIPALFLMLEDRVDLIQEDFYGEILVARIPAPVI</sequence>
<evidence type="ECO:0000313" key="2">
    <source>
        <dbReference type="Proteomes" id="UP001524383"/>
    </source>
</evidence>
<dbReference type="AlphaFoldDB" id="A0ABD4TKN6"/>
<protein>
    <submittedName>
        <fullName evidence="1">Segregation/condensation protein A</fullName>
    </submittedName>
</protein>
<dbReference type="Pfam" id="PF02616">
    <property type="entry name" value="SMC_ScpA"/>
    <property type="match status" value="1"/>
</dbReference>
<gene>
    <name evidence="1" type="ORF">FTO68_10340</name>
</gene>